<dbReference type="PANTHER" id="PTHR30371">
    <property type="entry name" value="SEC-INDEPENDENT PROTEIN TRANSLOCASE PROTEIN TATC"/>
    <property type="match status" value="1"/>
</dbReference>
<feature type="transmembrane region" description="Helical" evidence="5">
    <location>
        <begin position="21"/>
        <end position="40"/>
    </location>
</feature>
<dbReference type="AlphaFoldDB" id="A0A2R7Y396"/>
<protein>
    <recommendedName>
        <fullName evidence="5">Sec-independent protein translocase protein TatC</fullName>
    </recommendedName>
</protein>
<evidence type="ECO:0000256" key="4">
    <source>
        <dbReference type="ARBA" id="ARBA00023136"/>
    </source>
</evidence>
<dbReference type="GO" id="GO:0065002">
    <property type="term" value="P:intracellular protein transmembrane transport"/>
    <property type="evidence" value="ECO:0007669"/>
    <property type="project" value="TreeGrafter"/>
</dbReference>
<feature type="transmembrane region" description="Helical" evidence="5">
    <location>
        <begin position="238"/>
        <end position="255"/>
    </location>
</feature>
<evidence type="ECO:0000256" key="5">
    <source>
        <dbReference type="HAMAP-Rule" id="MF_00902"/>
    </source>
</evidence>
<name>A0A2R7Y396_9ARCH</name>
<evidence type="ECO:0000313" key="6">
    <source>
        <dbReference type="EMBL" id="PUA31994.1"/>
    </source>
</evidence>
<evidence type="ECO:0000256" key="2">
    <source>
        <dbReference type="ARBA" id="ARBA00022692"/>
    </source>
</evidence>
<keyword evidence="3 5" id="KW-1133">Transmembrane helix</keyword>
<feature type="transmembrane region" description="Helical" evidence="5">
    <location>
        <begin position="88"/>
        <end position="107"/>
    </location>
</feature>
<comment type="similarity">
    <text evidence="5">Belongs to the TatC family.</text>
</comment>
<evidence type="ECO:0000256" key="1">
    <source>
        <dbReference type="ARBA" id="ARBA00004141"/>
    </source>
</evidence>
<keyword evidence="5" id="KW-0813">Transport</keyword>
<keyword evidence="5" id="KW-0811">Translocation</keyword>
<dbReference type="HAMAP" id="MF_00902">
    <property type="entry name" value="TatC"/>
    <property type="match status" value="1"/>
</dbReference>
<keyword evidence="4 5" id="KW-0472">Membrane</keyword>
<keyword evidence="5" id="KW-1003">Cell membrane</keyword>
<keyword evidence="2 5" id="KW-0812">Transmembrane</keyword>
<gene>
    <name evidence="5" type="primary">tatC</name>
    <name evidence="6" type="ORF">B9J98_04965</name>
</gene>
<dbReference type="PANTHER" id="PTHR30371:SF0">
    <property type="entry name" value="SEC-INDEPENDENT PROTEIN TRANSLOCASE PROTEIN TATC, CHLOROPLASTIC-RELATED"/>
    <property type="match status" value="1"/>
</dbReference>
<dbReference type="Pfam" id="PF00902">
    <property type="entry name" value="TatC"/>
    <property type="match status" value="1"/>
</dbReference>
<accession>A0A2R7Y396</accession>
<dbReference type="PRINTS" id="PR01840">
    <property type="entry name" value="TATCFAMILY"/>
</dbReference>
<comment type="caution">
    <text evidence="6">The sequence shown here is derived from an EMBL/GenBank/DDBJ whole genome shotgun (WGS) entry which is preliminary data.</text>
</comment>
<dbReference type="GO" id="GO:0043953">
    <property type="term" value="P:protein transport by the Tat complex"/>
    <property type="evidence" value="ECO:0007669"/>
    <property type="project" value="UniProtKB-UniRule"/>
</dbReference>
<comment type="function">
    <text evidence="5">Part of the twin-arginine translocation (Tat) system that transports large folded proteins containing a characteristic twin-arginine motif in their signal peptide across membranes.</text>
</comment>
<organism evidence="6 7">
    <name type="scientific">Candidatus Terraquivivens tikiterensis</name>
    <dbReference type="NCBI Taxonomy" id="1980982"/>
    <lineage>
        <taxon>Archaea</taxon>
        <taxon>Nitrososphaerota</taxon>
        <taxon>Candidatus Wolframiiraptoraceae</taxon>
        <taxon>Candidatus Terraquivivens</taxon>
    </lineage>
</organism>
<feature type="transmembrane region" description="Helical" evidence="5">
    <location>
        <begin position="178"/>
        <end position="204"/>
    </location>
</feature>
<feature type="transmembrane region" description="Helical" evidence="5">
    <location>
        <begin position="127"/>
        <end position="149"/>
    </location>
</feature>
<keyword evidence="5" id="KW-0653">Protein transport</keyword>
<dbReference type="EMBL" id="NDWU01000011">
    <property type="protein sequence ID" value="PUA31994.1"/>
    <property type="molecule type" value="Genomic_DNA"/>
</dbReference>
<sequence length="294" mass="33791">MIWTSGKEMPFWDHVRELATRLKHILITVFAITIFMMVFPADPVLLFTNPIQFLELYEPIIARVLASINEYILPEGVKLIAGEISSPFEIWIVASMLFGLLLSMPLVGYEIYAFVNPALYPHERKLIYPFMTAFVTLFFAGVAFAYFFVLPFIMRFLVIFAVMFKIEAIITAESFYTMVFFTALITGIVFTFPAVLVLLVRFGIVGTAPFKKYRRYFYIFMYVIVAILTPDGGIIGDLILLIPLIVMYEVALVIARRYEKRRLLELYGELKCKFCGADISPDDVFCPKCERSLK</sequence>
<dbReference type="GO" id="GO:0033281">
    <property type="term" value="C:TAT protein transport complex"/>
    <property type="evidence" value="ECO:0007669"/>
    <property type="project" value="UniProtKB-UniRule"/>
</dbReference>
<proteinExistence type="inferred from homology"/>
<evidence type="ECO:0000256" key="3">
    <source>
        <dbReference type="ARBA" id="ARBA00022989"/>
    </source>
</evidence>
<feature type="transmembrane region" description="Helical" evidence="5">
    <location>
        <begin position="156"/>
        <end position="172"/>
    </location>
</feature>
<feature type="transmembrane region" description="Helical" evidence="5">
    <location>
        <begin position="216"/>
        <end position="232"/>
    </location>
</feature>
<dbReference type="GO" id="GO:0009977">
    <property type="term" value="F:proton motive force dependent protein transmembrane transporter activity"/>
    <property type="evidence" value="ECO:0007669"/>
    <property type="project" value="TreeGrafter"/>
</dbReference>
<comment type="subcellular location">
    <subcellularLocation>
        <location evidence="5">Cell membrane</location>
        <topology evidence="5">Multi-pass membrane protein</topology>
    </subcellularLocation>
    <subcellularLocation>
        <location evidence="1">Membrane</location>
        <topology evidence="1">Multi-pass membrane protein</topology>
    </subcellularLocation>
</comment>
<evidence type="ECO:0000313" key="7">
    <source>
        <dbReference type="Proteomes" id="UP000244066"/>
    </source>
</evidence>
<reference evidence="6 7" key="1">
    <citation type="submission" date="2017-04" db="EMBL/GenBank/DDBJ databases">
        <title>Draft Aigarchaeota genome from a New Zealand hot spring.</title>
        <authorList>
            <person name="Reysenbach A.-L."/>
            <person name="Donaho J.A."/>
            <person name="Gerhart J."/>
            <person name="Kelley J.F."/>
            <person name="Kouba K."/>
            <person name="Podar M."/>
            <person name="Stott M."/>
        </authorList>
    </citation>
    <scope>NUCLEOTIDE SEQUENCE [LARGE SCALE GENOMIC DNA]</scope>
    <source>
        <strain evidence="6">NZ13_MG1</strain>
    </source>
</reference>
<comment type="subunit">
    <text evidence="5">Forms a complex with TatA.</text>
</comment>
<dbReference type="InterPro" id="IPR002033">
    <property type="entry name" value="TatC"/>
</dbReference>
<dbReference type="Proteomes" id="UP000244066">
    <property type="component" value="Unassembled WGS sequence"/>
</dbReference>